<keyword evidence="7" id="KW-0100">Branched-chain amino acid biosynthesis</keyword>
<sequence length="93" mass="9957">MSYIAVLPGDGIGPEVINEAIKIIKSVEDVTGNKYDLEYGIVGGEAIDKFGIPLTEDTIKLIENSKAVLFGAVGGPKWDNLESNLRPELGILN</sequence>
<evidence type="ECO:0000313" key="9">
    <source>
        <dbReference type="EMBL" id="SVB82127.1"/>
    </source>
</evidence>
<evidence type="ECO:0000256" key="2">
    <source>
        <dbReference type="ARBA" id="ARBA00022605"/>
    </source>
</evidence>
<evidence type="ECO:0000256" key="6">
    <source>
        <dbReference type="ARBA" id="ARBA00023027"/>
    </source>
</evidence>
<keyword evidence="6" id="KW-0520">NAD</keyword>
<dbReference type="InterPro" id="IPR024084">
    <property type="entry name" value="IsoPropMal-DH-like_dom"/>
</dbReference>
<protein>
    <recommendedName>
        <fullName evidence="8">Isopropylmalate dehydrogenase-like domain-containing protein</fullName>
    </recommendedName>
</protein>
<keyword evidence="5" id="KW-0560">Oxidoreductase</keyword>
<keyword evidence="4" id="KW-0460">Magnesium</keyword>
<dbReference type="Gene3D" id="3.40.718.10">
    <property type="entry name" value="Isopropylmalate Dehydrogenase"/>
    <property type="match status" value="1"/>
</dbReference>
<dbReference type="GO" id="GO:0005829">
    <property type="term" value="C:cytosol"/>
    <property type="evidence" value="ECO:0007669"/>
    <property type="project" value="TreeGrafter"/>
</dbReference>
<feature type="domain" description="Isopropylmalate dehydrogenase-like" evidence="8">
    <location>
        <begin position="4"/>
        <end position="92"/>
    </location>
</feature>
<evidence type="ECO:0000256" key="1">
    <source>
        <dbReference type="ARBA" id="ARBA00022430"/>
    </source>
</evidence>
<dbReference type="GO" id="GO:0046872">
    <property type="term" value="F:metal ion binding"/>
    <property type="evidence" value="ECO:0007669"/>
    <property type="project" value="UniProtKB-KW"/>
</dbReference>
<dbReference type="GO" id="GO:0009098">
    <property type="term" value="P:L-leucine biosynthetic process"/>
    <property type="evidence" value="ECO:0007669"/>
    <property type="project" value="UniProtKB-KW"/>
</dbReference>
<dbReference type="PANTHER" id="PTHR42979:SF1">
    <property type="entry name" value="3-ISOPROPYLMALATE DEHYDROGENASE"/>
    <property type="match status" value="1"/>
</dbReference>
<evidence type="ECO:0000256" key="7">
    <source>
        <dbReference type="ARBA" id="ARBA00023304"/>
    </source>
</evidence>
<dbReference type="SUPFAM" id="SSF53659">
    <property type="entry name" value="Isocitrate/Isopropylmalate dehydrogenase-like"/>
    <property type="match status" value="1"/>
</dbReference>
<accession>A0A382H5D1</accession>
<dbReference type="Pfam" id="PF00180">
    <property type="entry name" value="Iso_dh"/>
    <property type="match status" value="1"/>
</dbReference>
<dbReference type="InterPro" id="IPR004429">
    <property type="entry name" value="Isopropylmalate_DH"/>
</dbReference>
<keyword evidence="1" id="KW-0432">Leucine biosynthesis</keyword>
<reference evidence="9" key="1">
    <citation type="submission" date="2018-05" db="EMBL/GenBank/DDBJ databases">
        <authorList>
            <person name="Lanie J.A."/>
            <person name="Ng W.-L."/>
            <person name="Kazmierczak K.M."/>
            <person name="Andrzejewski T.M."/>
            <person name="Davidsen T.M."/>
            <person name="Wayne K.J."/>
            <person name="Tettelin H."/>
            <person name="Glass J.I."/>
            <person name="Rusch D."/>
            <person name="Podicherti R."/>
            <person name="Tsui H.-C.T."/>
            <person name="Winkler M.E."/>
        </authorList>
    </citation>
    <scope>NUCLEOTIDE SEQUENCE</scope>
</reference>
<evidence type="ECO:0000256" key="3">
    <source>
        <dbReference type="ARBA" id="ARBA00022723"/>
    </source>
</evidence>
<dbReference type="PANTHER" id="PTHR42979">
    <property type="entry name" value="3-ISOPROPYLMALATE DEHYDROGENASE"/>
    <property type="match status" value="1"/>
</dbReference>
<evidence type="ECO:0000259" key="8">
    <source>
        <dbReference type="Pfam" id="PF00180"/>
    </source>
</evidence>
<dbReference type="AlphaFoldDB" id="A0A382H5D1"/>
<feature type="non-terminal residue" evidence="9">
    <location>
        <position position="93"/>
    </location>
</feature>
<dbReference type="EMBL" id="UINC01059099">
    <property type="protein sequence ID" value="SVB82127.1"/>
    <property type="molecule type" value="Genomic_DNA"/>
</dbReference>
<evidence type="ECO:0000256" key="4">
    <source>
        <dbReference type="ARBA" id="ARBA00022842"/>
    </source>
</evidence>
<dbReference type="GO" id="GO:0003862">
    <property type="term" value="F:3-isopropylmalate dehydrogenase activity"/>
    <property type="evidence" value="ECO:0007669"/>
    <property type="project" value="InterPro"/>
</dbReference>
<name>A0A382H5D1_9ZZZZ</name>
<proteinExistence type="predicted"/>
<organism evidence="9">
    <name type="scientific">marine metagenome</name>
    <dbReference type="NCBI Taxonomy" id="408172"/>
    <lineage>
        <taxon>unclassified sequences</taxon>
        <taxon>metagenomes</taxon>
        <taxon>ecological metagenomes</taxon>
    </lineage>
</organism>
<gene>
    <name evidence="9" type="ORF">METZ01_LOCUS234981</name>
</gene>
<evidence type="ECO:0000256" key="5">
    <source>
        <dbReference type="ARBA" id="ARBA00023002"/>
    </source>
</evidence>
<keyword evidence="2" id="KW-0028">Amino-acid biosynthesis</keyword>
<keyword evidence="3" id="KW-0479">Metal-binding</keyword>